<sequence>MDHLKEWKEEFKKHQNPVPVIFNLYGFTVGEVIKVKIEKDTLYGTLLIHGDKEVIDRMDDIFAGICPSPLSVVLGWSKYFPNTKPINRSRCRWYGC</sequence>
<comment type="caution">
    <text evidence="1">The sequence shown here is derived from an EMBL/GenBank/DDBJ whole genome shotgun (WGS) entry which is preliminary data.</text>
</comment>
<evidence type="ECO:0000313" key="1">
    <source>
        <dbReference type="EMBL" id="PTU34016.1"/>
    </source>
</evidence>
<dbReference type="Proteomes" id="UP000244190">
    <property type="component" value="Unassembled WGS sequence"/>
</dbReference>
<name>A0A7Z1PC87_SALET</name>
<accession>A0A7Z1PC87</accession>
<proteinExistence type="predicted"/>
<organism evidence="1 2">
    <name type="scientific">Salmonella enterica I</name>
    <dbReference type="NCBI Taxonomy" id="59201"/>
    <lineage>
        <taxon>Bacteria</taxon>
        <taxon>Pseudomonadati</taxon>
        <taxon>Pseudomonadota</taxon>
        <taxon>Gammaproteobacteria</taxon>
        <taxon>Enterobacterales</taxon>
        <taxon>Enterobacteriaceae</taxon>
        <taxon>Salmonella</taxon>
    </lineage>
</organism>
<dbReference type="AlphaFoldDB" id="A0A7Z1PC87"/>
<dbReference type="EMBL" id="QAQO01000035">
    <property type="protein sequence ID" value="PTU34016.1"/>
    <property type="molecule type" value="Genomic_DNA"/>
</dbReference>
<gene>
    <name evidence="1" type="ORF">DBZ43_26175</name>
</gene>
<protein>
    <submittedName>
        <fullName evidence="1">Uncharacterized protein</fullName>
    </submittedName>
</protein>
<evidence type="ECO:0000313" key="2">
    <source>
        <dbReference type="Proteomes" id="UP000244190"/>
    </source>
</evidence>
<reference evidence="1 2" key="1">
    <citation type="submission" date="2018-04" db="EMBL/GenBank/DDBJ databases">
        <title>Whole genome sequencing of Salmonella enterica.</title>
        <authorList>
            <person name="Bell R."/>
        </authorList>
    </citation>
    <scope>NUCLEOTIDE SEQUENCE [LARGE SCALE GENOMIC DNA]</scope>
    <source>
        <strain evidence="1 2">CFSAN058507</strain>
    </source>
</reference>